<dbReference type="InterPro" id="IPR006172">
    <property type="entry name" value="DNA-dir_DNA_pol_B"/>
</dbReference>
<sequence>MVNIKISVYIVEKKAIKGKGEISYLFGRDKKRKKHMFTVHGHQPYFYVKNPYFPEDERIVSIEEYDKDGKEFQLHDGTRVYKIIVTNSVDVSGYGETVGVRDYFETDECCEDDIPYTTRVVLDIGLKNGAEIPDKRKIHYTAIKPCDFYIPLRRIHFDIETMTEVGNKIPDVSKARQPITVINCIDSYTKVSTSFVFKKGLVKDGYEKVLRTILKTPLGNKYKWIINAYNTEVEMLNSFLRYYKYTNGDVLFSWNGDQFDYPYLINRMKVLNSITLSKRTGETKIDYTSLSPMKVVYWNDLIKKYIIKGVIIIDSQLWYLNRQTKTVGKRLGDAGEKILGYGKIKLGVTFNEAYKKKLKHLLYYNAIDTIIDYEIYEKMRQEAYYSGLREMVGIDYEHITSNLRVLDHLFLSRVKEKGWISPSARSKLKEEFKGAHVEVPSEYGRIKNVCSFDFKSLYPGIIIIFNMGFDTYIGYDLSVKELEALPFEYISTPFNTYFRKDKVSVIVEVVIEFIDYRDSIKETLFKLERRKKDEREELTEIELKELEFEIQLIDDTQTIIKFLTNSIYGIIGNEHFRFFNIFIAGTITSVGRLCIILSRKIIMKYGWTVIYGDTDSIKIKLKALTIPKMIAESKKIEKLLNTFYKKYFPRKFNLPEDITIRYLNMRPETISPTYFMSRLKGSDIVGAKKKYSESIKVKFILGRTIILDIPEIEIKGYLRSNLSVIGNKVNKKVNYMIHEDKSNNKIRNSIIDYLKNTINEMRQNKFNIRDICLRTGASKKFSDYIRTTKTGQTVPMKVEHVDAGRFTNEWAHNWNGTSNLGKGSIIHYIFIKEGEVNSKYPRTNKIALDDNNFIPTEFIEIIDYDELIKKTLLSPLDPILKEMSITIQDILYGGYTEPLI</sequence>
<dbReference type="SUPFAM" id="SSF56672">
    <property type="entry name" value="DNA/RNA polymerases"/>
    <property type="match status" value="1"/>
</dbReference>
<evidence type="ECO:0000256" key="3">
    <source>
        <dbReference type="ARBA" id="ARBA00022679"/>
    </source>
</evidence>
<name>A0A0F9P4X1_9ZZZZ</name>
<dbReference type="Gene3D" id="1.10.132.60">
    <property type="entry name" value="DNA polymerase family B, C-terminal domain"/>
    <property type="match status" value="1"/>
</dbReference>
<dbReference type="InterPro" id="IPR043502">
    <property type="entry name" value="DNA/RNA_pol_sf"/>
</dbReference>
<comment type="caution">
    <text evidence="11">The sequence shown here is derived from an EMBL/GenBank/DDBJ whole genome shotgun (WGS) entry which is preliminary data.</text>
</comment>
<dbReference type="InterPro" id="IPR006133">
    <property type="entry name" value="DNA-dir_DNA_pol_B_exonuc"/>
</dbReference>
<dbReference type="InterPro" id="IPR012337">
    <property type="entry name" value="RNaseH-like_sf"/>
</dbReference>
<dbReference type="InterPro" id="IPR023211">
    <property type="entry name" value="DNA_pol_palm_dom_sf"/>
</dbReference>
<evidence type="ECO:0000256" key="2">
    <source>
        <dbReference type="ARBA" id="ARBA00012417"/>
    </source>
</evidence>
<dbReference type="EMBL" id="LAZR01003333">
    <property type="protein sequence ID" value="KKN19457.1"/>
    <property type="molecule type" value="Genomic_DNA"/>
</dbReference>
<keyword evidence="3" id="KW-0808">Transferase</keyword>
<dbReference type="InterPro" id="IPR017964">
    <property type="entry name" value="DNA-dir_DNA_pol_B_CS"/>
</dbReference>
<dbReference type="PRINTS" id="PR00106">
    <property type="entry name" value="DNAPOLB"/>
</dbReference>
<protein>
    <recommendedName>
        <fullName evidence="2">DNA-directed DNA polymerase</fullName>
        <ecNumber evidence="2">2.7.7.7</ecNumber>
    </recommendedName>
</protein>
<gene>
    <name evidence="11" type="ORF">LCGC14_0945520</name>
</gene>
<dbReference type="InterPro" id="IPR050240">
    <property type="entry name" value="DNA_pol_type-B"/>
</dbReference>
<evidence type="ECO:0000256" key="8">
    <source>
        <dbReference type="SAM" id="Coils"/>
    </source>
</evidence>
<dbReference type="EC" id="2.7.7.7" evidence="2"/>
<evidence type="ECO:0000256" key="6">
    <source>
        <dbReference type="ARBA" id="ARBA00023125"/>
    </source>
</evidence>
<feature type="domain" description="DNA-directed DNA polymerase family B exonuclease" evidence="10">
    <location>
        <begin position="151"/>
        <end position="319"/>
    </location>
</feature>
<dbReference type="Gene3D" id="3.90.1600.10">
    <property type="entry name" value="Palm domain of DNA polymerase"/>
    <property type="match status" value="1"/>
</dbReference>
<dbReference type="GO" id="GO:0003677">
    <property type="term" value="F:DNA binding"/>
    <property type="evidence" value="ECO:0007669"/>
    <property type="project" value="UniProtKB-KW"/>
</dbReference>
<dbReference type="PROSITE" id="PS00116">
    <property type="entry name" value="DNA_POLYMERASE_B"/>
    <property type="match status" value="1"/>
</dbReference>
<proteinExistence type="inferred from homology"/>
<evidence type="ECO:0000256" key="4">
    <source>
        <dbReference type="ARBA" id="ARBA00022695"/>
    </source>
</evidence>
<comment type="catalytic activity">
    <reaction evidence="7">
        <text>DNA(n) + a 2'-deoxyribonucleoside 5'-triphosphate = DNA(n+1) + diphosphate</text>
        <dbReference type="Rhea" id="RHEA:22508"/>
        <dbReference type="Rhea" id="RHEA-COMP:17339"/>
        <dbReference type="Rhea" id="RHEA-COMP:17340"/>
        <dbReference type="ChEBI" id="CHEBI:33019"/>
        <dbReference type="ChEBI" id="CHEBI:61560"/>
        <dbReference type="ChEBI" id="CHEBI:173112"/>
        <dbReference type="EC" id="2.7.7.7"/>
    </reaction>
</comment>
<evidence type="ECO:0000313" key="11">
    <source>
        <dbReference type="EMBL" id="KKN19457.1"/>
    </source>
</evidence>
<dbReference type="Pfam" id="PF03104">
    <property type="entry name" value="DNA_pol_B_exo1"/>
    <property type="match status" value="1"/>
</dbReference>
<reference evidence="11" key="1">
    <citation type="journal article" date="2015" name="Nature">
        <title>Complex archaea that bridge the gap between prokaryotes and eukaryotes.</title>
        <authorList>
            <person name="Spang A."/>
            <person name="Saw J.H."/>
            <person name="Jorgensen S.L."/>
            <person name="Zaremba-Niedzwiedzka K."/>
            <person name="Martijn J."/>
            <person name="Lind A.E."/>
            <person name="van Eijk R."/>
            <person name="Schleper C."/>
            <person name="Guy L."/>
            <person name="Ettema T.J."/>
        </authorList>
    </citation>
    <scope>NUCLEOTIDE SEQUENCE</scope>
</reference>
<dbReference type="SMART" id="SM00486">
    <property type="entry name" value="POLBc"/>
    <property type="match status" value="1"/>
</dbReference>
<accession>A0A0F9P4X1</accession>
<dbReference type="Gene3D" id="3.30.342.10">
    <property type="entry name" value="DNA Polymerase, chain B, domain 1"/>
    <property type="match status" value="1"/>
</dbReference>
<dbReference type="PANTHER" id="PTHR10322:SF23">
    <property type="entry name" value="DNA POLYMERASE DELTA CATALYTIC SUBUNIT"/>
    <property type="match status" value="1"/>
</dbReference>
<dbReference type="InterPro" id="IPR006134">
    <property type="entry name" value="DNA-dir_DNA_pol_B_multi_dom"/>
</dbReference>
<keyword evidence="4" id="KW-0548">Nucleotidyltransferase</keyword>
<dbReference type="SUPFAM" id="SSF53098">
    <property type="entry name" value="Ribonuclease H-like"/>
    <property type="match status" value="1"/>
</dbReference>
<dbReference type="Gene3D" id="3.30.420.10">
    <property type="entry name" value="Ribonuclease H-like superfamily/Ribonuclease H"/>
    <property type="match status" value="1"/>
</dbReference>
<feature type="coiled-coil region" evidence="8">
    <location>
        <begin position="517"/>
        <end position="544"/>
    </location>
</feature>
<dbReference type="GO" id="GO:0003887">
    <property type="term" value="F:DNA-directed DNA polymerase activity"/>
    <property type="evidence" value="ECO:0007669"/>
    <property type="project" value="UniProtKB-KW"/>
</dbReference>
<dbReference type="InterPro" id="IPR042087">
    <property type="entry name" value="DNA_pol_B_thumb"/>
</dbReference>
<dbReference type="PANTHER" id="PTHR10322">
    <property type="entry name" value="DNA POLYMERASE CATALYTIC SUBUNIT"/>
    <property type="match status" value="1"/>
</dbReference>
<evidence type="ECO:0000256" key="1">
    <source>
        <dbReference type="ARBA" id="ARBA00005755"/>
    </source>
</evidence>
<evidence type="ECO:0000259" key="9">
    <source>
        <dbReference type="Pfam" id="PF00136"/>
    </source>
</evidence>
<dbReference type="GO" id="GO:0000166">
    <property type="term" value="F:nucleotide binding"/>
    <property type="evidence" value="ECO:0007669"/>
    <property type="project" value="InterPro"/>
</dbReference>
<dbReference type="InterPro" id="IPR036397">
    <property type="entry name" value="RNaseH_sf"/>
</dbReference>
<keyword evidence="5" id="KW-0239">DNA-directed DNA polymerase</keyword>
<dbReference type="AlphaFoldDB" id="A0A0F9P4X1"/>
<keyword evidence="8" id="KW-0175">Coiled coil</keyword>
<comment type="similarity">
    <text evidence="1">Belongs to the DNA polymerase type-B family.</text>
</comment>
<dbReference type="Pfam" id="PF00136">
    <property type="entry name" value="DNA_pol_B"/>
    <property type="match status" value="1"/>
</dbReference>
<dbReference type="GO" id="GO:0006261">
    <property type="term" value="P:DNA-templated DNA replication"/>
    <property type="evidence" value="ECO:0007669"/>
    <property type="project" value="TreeGrafter"/>
</dbReference>
<feature type="domain" description="DNA-directed DNA polymerase family B multifunctional" evidence="9">
    <location>
        <begin position="408"/>
        <end position="646"/>
    </location>
</feature>
<evidence type="ECO:0000259" key="10">
    <source>
        <dbReference type="Pfam" id="PF03104"/>
    </source>
</evidence>
<organism evidence="11">
    <name type="scientific">marine sediment metagenome</name>
    <dbReference type="NCBI Taxonomy" id="412755"/>
    <lineage>
        <taxon>unclassified sequences</taxon>
        <taxon>metagenomes</taxon>
        <taxon>ecological metagenomes</taxon>
    </lineage>
</organism>
<evidence type="ECO:0000256" key="7">
    <source>
        <dbReference type="ARBA" id="ARBA00049244"/>
    </source>
</evidence>
<keyword evidence="6" id="KW-0238">DNA-binding</keyword>
<evidence type="ECO:0000256" key="5">
    <source>
        <dbReference type="ARBA" id="ARBA00022932"/>
    </source>
</evidence>